<gene>
    <name evidence="10" type="ORF">CVD27_09705</name>
</gene>
<dbReference type="InterPro" id="IPR036259">
    <property type="entry name" value="MFS_trans_sf"/>
</dbReference>
<organism evidence="10 11">
    <name type="scientific">Neobacillus cucumis</name>
    <dbReference type="NCBI Taxonomy" id="1740721"/>
    <lineage>
        <taxon>Bacteria</taxon>
        <taxon>Bacillati</taxon>
        <taxon>Bacillota</taxon>
        <taxon>Bacilli</taxon>
        <taxon>Bacillales</taxon>
        <taxon>Bacillaceae</taxon>
        <taxon>Neobacillus</taxon>
    </lineage>
</organism>
<dbReference type="AlphaFoldDB" id="A0A2N5HJG2"/>
<dbReference type="EMBL" id="PGVE01000040">
    <property type="protein sequence ID" value="PLS05628.1"/>
    <property type="molecule type" value="Genomic_DNA"/>
</dbReference>
<evidence type="ECO:0000256" key="5">
    <source>
        <dbReference type="ARBA" id="ARBA00022692"/>
    </source>
</evidence>
<evidence type="ECO:0000256" key="7">
    <source>
        <dbReference type="ARBA" id="ARBA00023136"/>
    </source>
</evidence>
<dbReference type="InterPro" id="IPR020846">
    <property type="entry name" value="MFS_dom"/>
</dbReference>
<keyword evidence="5 8" id="KW-0812">Transmembrane</keyword>
<accession>A0A2N5HJG2</accession>
<comment type="caution">
    <text evidence="10">The sequence shown here is derived from an EMBL/GenBank/DDBJ whole genome shotgun (WGS) entry which is preliminary data.</text>
</comment>
<dbReference type="Gene3D" id="1.20.1250.20">
    <property type="entry name" value="MFS general substrate transporter like domains"/>
    <property type="match status" value="1"/>
</dbReference>
<name>A0A2N5HJG2_9BACI</name>
<evidence type="ECO:0000313" key="11">
    <source>
        <dbReference type="Proteomes" id="UP000234950"/>
    </source>
</evidence>
<keyword evidence="3" id="KW-0813">Transport</keyword>
<evidence type="ECO:0000256" key="1">
    <source>
        <dbReference type="ARBA" id="ARBA00004651"/>
    </source>
</evidence>
<feature type="transmembrane region" description="Helical" evidence="8">
    <location>
        <begin position="168"/>
        <end position="188"/>
    </location>
</feature>
<dbReference type="Pfam" id="PF07690">
    <property type="entry name" value="MFS_1"/>
    <property type="match status" value="2"/>
</dbReference>
<evidence type="ECO:0000256" key="8">
    <source>
        <dbReference type="SAM" id="Phobius"/>
    </source>
</evidence>
<evidence type="ECO:0000313" key="10">
    <source>
        <dbReference type="EMBL" id="PLS05628.1"/>
    </source>
</evidence>
<keyword evidence="4" id="KW-1003">Cell membrane</keyword>
<feature type="transmembrane region" description="Helical" evidence="8">
    <location>
        <begin position="80"/>
        <end position="97"/>
    </location>
</feature>
<feature type="domain" description="Major facilitator superfamily (MFS) profile" evidence="9">
    <location>
        <begin position="10"/>
        <end position="393"/>
    </location>
</feature>
<dbReference type="OrthoDB" id="63984at2"/>
<keyword evidence="11" id="KW-1185">Reference proteome</keyword>
<evidence type="ECO:0000256" key="4">
    <source>
        <dbReference type="ARBA" id="ARBA00022475"/>
    </source>
</evidence>
<evidence type="ECO:0000256" key="3">
    <source>
        <dbReference type="ARBA" id="ARBA00022448"/>
    </source>
</evidence>
<feature type="transmembrane region" description="Helical" evidence="8">
    <location>
        <begin position="134"/>
        <end position="156"/>
    </location>
</feature>
<evidence type="ECO:0000259" key="9">
    <source>
        <dbReference type="PROSITE" id="PS50850"/>
    </source>
</evidence>
<feature type="transmembrane region" description="Helical" evidence="8">
    <location>
        <begin position="216"/>
        <end position="238"/>
    </location>
</feature>
<proteinExistence type="inferred from homology"/>
<dbReference type="GO" id="GO:0022857">
    <property type="term" value="F:transmembrane transporter activity"/>
    <property type="evidence" value="ECO:0007669"/>
    <property type="project" value="InterPro"/>
</dbReference>
<sequence>MGKLQQGTTAFRKANFALFAGGFITFSILYDVQPLLPIFTKEFDVTAATGSLTLSVTTFTLAISMLFISSLSEAWGRKSIMSASLLLSSLIVIFTAFSPTFSSLLGFRVVQGVVLSGLPAIAMAYLGEEVDSKSLGIAMGIYISGNSIGGMAGRIITGSITDLFSWRIAMGSIGIISLILSIWFWLHLPNSRFFTPKPLKLKTLSKSLVGHLKDPALLCLFCIAFLLMGSFVSLYNYIGFELLAPPYRLSQTIVGWIFIVYITGTFSSTWMGRLSDTLGRKKVLWIGLVIMAAGALLTLVTPLVLKIIGIAVFTFGFFGAHSIASSWVGRRAQTAKAQASSLYLFFYYSGSSIAGTAGGFFWSNFGWKGVIGFIICLLLMAFPLSFKLSSVTGKSLRAVSE</sequence>
<protein>
    <submittedName>
        <fullName evidence="10">MFS transporter</fullName>
    </submittedName>
</protein>
<feature type="transmembrane region" description="Helical" evidence="8">
    <location>
        <begin position="341"/>
        <end position="363"/>
    </location>
</feature>
<dbReference type="GO" id="GO:0005886">
    <property type="term" value="C:plasma membrane"/>
    <property type="evidence" value="ECO:0007669"/>
    <property type="project" value="UniProtKB-SubCell"/>
</dbReference>
<dbReference type="CDD" id="cd17324">
    <property type="entry name" value="MFS_NepI_like"/>
    <property type="match status" value="1"/>
</dbReference>
<feature type="transmembrane region" description="Helical" evidence="8">
    <location>
        <begin position="253"/>
        <end position="271"/>
    </location>
</feature>
<dbReference type="Proteomes" id="UP000234950">
    <property type="component" value="Unassembled WGS sequence"/>
</dbReference>
<dbReference type="RefSeq" id="WP_101647696.1">
    <property type="nucleotide sequence ID" value="NZ_PGVE01000040.1"/>
</dbReference>
<feature type="transmembrane region" description="Helical" evidence="8">
    <location>
        <begin position="369"/>
        <end position="388"/>
    </location>
</feature>
<dbReference type="PROSITE" id="PS50850">
    <property type="entry name" value="MFS"/>
    <property type="match status" value="1"/>
</dbReference>
<keyword evidence="7 8" id="KW-0472">Membrane</keyword>
<feature type="transmembrane region" description="Helical" evidence="8">
    <location>
        <begin position="283"/>
        <end position="301"/>
    </location>
</feature>
<feature type="transmembrane region" description="Helical" evidence="8">
    <location>
        <begin position="50"/>
        <end position="68"/>
    </location>
</feature>
<dbReference type="PANTHER" id="PTHR43271">
    <property type="entry name" value="BLL2771 PROTEIN"/>
    <property type="match status" value="1"/>
</dbReference>
<dbReference type="PANTHER" id="PTHR43271:SF1">
    <property type="entry name" value="INNER MEMBRANE TRANSPORT PROTEIN YNFM"/>
    <property type="match status" value="1"/>
</dbReference>
<comment type="similarity">
    <text evidence="2">Belongs to the major facilitator superfamily.</text>
</comment>
<reference evidence="10 11" key="1">
    <citation type="submission" date="2017-11" db="EMBL/GenBank/DDBJ databases">
        <title>Comparitive Functional Genomics of Dry Heat Resistant strains isolated from the Viking Spacecraft.</title>
        <authorList>
            <person name="Seuylemezian A."/>
            <person name="Cooper K."/>
            <person name="Vaishampayan P."/>
        </authorList>
    </citation>
    <scope>NUCLEOTIDE SEQUENCE [LARGE SCALE GENOMIC DNA]</scope>
    <source>
        <strain evidence="10 11">V32-6</strain>
    </source>
</reference>
<dbReference type="SUPFAM" id="SSF103473">
    <property type="entry name" value="MFS general substrate transporter"/>
    <property type="match status" value="1"/>
</dbReference>
<evidence type="ECO:0000256" key="2">
    <source>
        <dbReference type="ARBA" id="ARBA00008335"/>
    </source>
</evidence>
<feature type="transmembrane region" description="Helical" evidence="8">
    <location>
        <begin position="12"/>
        <end position="30"/>
    </location>
</feature>
<comment type="subcellular location">
    <subcellularLocation>
        <location evidence="1">Cell membrane</location>
        <topology evidence="1">Multi-pass membrane protein</topology>
    </subcellularLocation>
</comment>
<feature type="transmembrane region" description="Helical" evidence="8">
    <location>
        <begin position="307"/>
        <end position="329"/>
    </location>
</feature>
<dbReference type="InterPro" id="IPR011701">
    <property type="entry name" value="MFS"/>
</dbReference>
<keyword evidence="6 8" id="KW-1133">Transmembrane helix</keyword>
<feature type="transmembrane region" description="Helical" evidence="8">
    <location>
        <begin position="109"/>
        <end position="127"/>
    </location>
</feature>
<evidence type="ECO:0000256" key="6">
    <source>
        <dbReference type="ARBA" id="ARBA00022989"/>
    </source>
</evidence>